<feature type="compositionally biased region" description="Polar residues" evidence="1">
    <location>
        <begin position="131"/>
        <end position="143"/>
    </location>
</feature>
<feature type="compositionally biased region" description="Low complexity" evidence="1">
    <location>
        <begin position="104"/>
        <end position="130"/>
    </location>
</feature>
<feature type="compositionally biased region" description="Low complexity" evidence="1">
    <location>
        <begin position="75"/>
        <end position="96"/>
    </location>
</feature>
<accession>A0AA39R976</accession>
<dbReference type="EMBL" id="JAFEKC020000003">
    <property type="protein sequence ID" value="KAK0516019.1"/>
    <property type="molecule type" value="Genomic_DNA"/>
</dbReference>
<gene>
    <name evidence="3" type="ORF">JMJ35_002053</name>
</gene>
<dbReference type="PANTHER" id="PTHR42039">
    <property type="entry name" value="PUTATIVE (AFU_ORTHOLOGUE AFUA_3G02940)-RELATED"/>
    <property type="match status" value="1"/>
</dbReference>
<proteinExistence type="predicted"/>
<feature type="chain" id="PRO_5041466480" evidence="2">
    <location>
        <begin position="21"/>
        <end position="366"/>
    </location>
</feature>
<dbReference type="AlphaFoldDB" id="A0AA39R976"/>
<comment type="caution">
    <text evidence="3">The sequence shown here is derived from an EMBL/GenBank/DDBJ whole genome shotgun (WGS) entry which is preliminary data.</text>
</comment>
<evidence type="ECO:0000313" key="3">
    <source>
        <dbReference type="EMBL" id="KAK0516019.1"/>
    </source>
</evidence>
<dbReference type="GO" id="GO:0019863">
    <property type="term" value="F:IgE binding"/>
    <property type="evidence" value="ECO:0007669"/>
    <property type="project" value="InterPro"/>
</dbReference>
<dbReference type="PANTHER" id="PTHR42039:SF1">
    <property type="entry name" value="PUTATIVE (AFU_ORTHOLOGUE AFUA_3G02940)-RELATED"/>
    <property type="match status" value="1"/>
</dbReference>
<sequence length="366" mass="37307">MHVSFQALVLAALSLECALAQPAHRHQHQHKHRRDLADILNAKRDVDYNNPDLYTGVDWAKVCANGGCAPGSDNAQSSAAAAPPASTPSSTPAASPQEKDAVVGGTPSSSAPATSSTPAKSSGSGPSTGSCNDLSSVWSSGDTSRSSMVYMGDGSSCPGGCTSADGKPYTSFGGTTPPSNVGHTDAYEGNVGSPYGHNILPVSDCSTDGHDYTITFTANSDIEVALWNKVGDDYQTAGRVQTGASRNAFFKFALSSGQSAVFAFAPNSQVAFSQACDRSGTTGQFDCTWGEADFADANTPNDGASGYDRSSIPNSAGNTGLLTVCAAGFSCSSQQANSFVSTSQLNTGGNTNIPAGQPAHLKVTMG</sequence>
<feature type="region of interest" description="Disordered" evidence="1">
    <location>
        <begin position="73"/>
        <end position="143"/>
    </location>
</feature>
<protein>
    <submittedName>
        <fullName evidence="3">Uncharacterized protein</fullName>
    </submittedName>
</protein>
<evidence type="ECO:0000313" key="4">
    <source>
        <dbReference type="Proteomes" id="UP001166286"/>
    </source>
</evidence>
<dbReference type="GO" id="GO:0005576">
    <property type="term" value="C:extracellular region"/>
    <property type="evidence" value="ECO:0007669"/>
    <property type="project" value="InterPro"/>
</dbReference>
<name>A0AA39R976_9LECA</name>
<dbReference type="Proteomes" id="UP001166286">
    <property type="component" value="Unassembled WGS sequence"/>
</dbReference>
<feature type="signal peptide" evidence="2">
    <location>
        <begin position="1"/>
        <end position="20"/>
    </location>
</feature>
<keyword evidence="4" id="KW-1185">Reference proteome</keyword>
<dbReference type="InterPro" id="IPR038903">
    <property type="entry name" value="Allergen_Asp_f_4"/>
</dbReference>
<evidence type="ECO:0000256" key="2">
    <source>
        <dbReference type="SAM" id="SignalP"/>
    </source>
</evidence>
<keyword evidence="2" id="KW-0732">Signal</keyword>
<evidence type="ECO:0000256" key="1">
    <source>
        <dbReference type="SAM" id="MobiDB-lite"/>
    </source>
</evidence>
<dbReference type="Pfam" id="PF25312">
    <property type="entry name" value="Allergen_Asp_f_4"/>
    <property type="match status" value="1"/>
</dbReference>
<reference evidence="3" key="1">
    <citation type="submission" date="2023-03" db="EMBL/GenBank/DDBJ databases">
        <title>Complete genome of Cladonia borealis.</title>
        <authorList>
            <person name="Park H."/>
        </authorList>
    </citation>
    <scope>NUCLEOTIDE SEQUENCE</scope>
    <source>
        <strain evidence="3">ANT050790</strain>
    </source>
</reference>
<organism evidence="3 4">
    <name type="scientific">Cladonia borealis</name>
    <dbReference type="NCBI Taxonomy" id="184061"/>
    <lineage>
        <taxon>Eukaryota</taxon>
        <taxon>Fungi</taxon>
        <taxon>Dikarya</taxon>
        <taxon>Ascomycota</taxon>
        <taxon>Pezizomycotina</taxon>
        <taxon>Lecanoromycetes</taxon>
        <taxon>OSLEUM clade</taxon>
        <taxon>Lecanoromycetidae</taxon>
        <taxon>Lecanorales</taxon>
        <taxon>Lecanorineae</taxon>
        <taxon>Cladoniaceae</taxon>
        <taxon>Cladonia</taxon>
    </lineage>
</organism>